<comment type="caution">
    <text evidence="1">The sequence shown here is derived from an EMBL/GenBank/DDBJ whole genome shotgun (WGS) entry which is preliminary data.</text>
</comment>
<evidence type="ECO:0000313" key="1">
    <source>
        <dbReference type="EMBL" id="MFD2205695.1"/>
    </source>
</evidence>
<organism evidence="1 2">
    <name type="scientific">Kiloniella antarctica</name>
    <dbReference type="NCBI Taxonomy" id="1550907"/>
    <lineage>
        <taxon>Bacteria</taxon>
        <taxon>Pseudomonadati</taxon>
        <taxon>Pseudomonadota</taxon>
        <taxon>Alphaproteobacteria</taxon>
        <taxon>Rhodospirillales</taxon>
        <taxon>Kiloniellaceae</taxon>
        <taxon>Kiloniella</taxon>
    </lineage>
</organism>
<proteinExistence type="predicted"/>
<dbReference type="Proteomes" id="UP001597294">
    <property type="component" value="Unassembled WGS sequence"/>
</dbReference>
<dbReference type="EMBL" id="JBHUII010000004">
    <property type="protein sequence ID" value="MFD2205695.1"/>
    <property type="molecule type" value="Genomic_DNA"/>
</dbReference>
<gene>
    <name evidence="1" type="ORF">ACFSKO_08740</name>
</gene>
<evidence type="ECO:0000313" key="2">
    <source>
        <dbReference type="Proteomes" id="UP001597294"/>
    </source>
</evidence>
<keyword evidence="2" id="KW-1185">Reference proteome</keyword>
<accession>A0ABW5BJT5</accession>
<sequence>MVKKKQDRNPFSNDANHHHFLEEPLFLKIARGVGQAMTAQIYSPEDLIIHSYNKIVQMNAVLEKEKSFFGRIYNKIAGEDIISIALDGIVIQQLHDVVGIKPPILIEIQYQYNIEHNELRDLFAKAQKIIEKKRPKTKSH</sequence>
<protein>
    <submittedName>
        <fullName evidence="1">Uncharacterized protein</fullName>
    </submittedName>
</protein>
<name>A0ABW5BJT5_9PROT</name>
<dbReference type="RefSeq" id="WP_380250555.1">
    <property type="nucleotide sequence ID" value="NZ_JBHUII010000004.1"/>
</dbReference>
<reference evidence="2" key="1">
    <citation type="journal article" date="2019" name="Int. J. Syst. Evol. Microbiol.">
        <title>The Global Catalogue of Microorganisms (GCM) 10K type strain sequencing project: providing services to taxonomists for standard genome sequencing and annotation.</title>
        <authorList>
            <consortium name="The Broad Institute Genomics Platform"/>
            <consortium name="The Broad Institute Genome Sequencing Center for Infectious Disease"/>
            <person name="Wu L."/>
            <person name="Ma J."/>
        </authorList>
    </citation>
    <scope>NUCLEOTIDE SEQUENCE [LARGE SCALE GENOMIC DNA]</scope>
    <source>
        <strain evidence="2">CGMCC 4.7192</strain>
    </source>
</reference>